<feature type="region of interest" description="Disordered" evidence="1">
    <location>
        <begin position="88"/>
        <end position="107"/>
    </location>
</feature>
<dbReference type="Pfam" id="PF00536">
    <property type="entry name" value="SAM_1"/>
    <property type="match status" value="1"/>
</dbReference>
<evidence type="ECO:0000256" key="1">
    <source>
        <dbReference type="SAM" id="MobiDB-lite"/>
    </source>
</evidence>
<feature type="compositionally biased region" description="Polar residues" evidence="1">
    <location>
        <begin position="14"/>
        <end position="25"/>
    </location>
</feature>
<feature type="compositionally biased region" description="Basic residues" evidence="1">
    <location>
        <begin position="1"/>
        <end position="13"/>
    </location>
</feature>
<accession>A0A6A5BC41</accession>
<reference evidence="4 5" key="1">
    <citation type="journal article" date="2019" name="Sci. Rep.">
        <title>Nanopore sequencing improves the draft genome of the human pathogenic amoeba Naegleria fowleri.</title>
        <authorList>
            <person name="Liechti N."/>
            <person name="Schurch N."/>
            <person name="Bruggmann R."/>
            <person name="Wittwer M."/>
        </authorList>
    </citation>
    <scope>NUCLEOTIDE SEQUENCE [LARGE SCALE GENOMIC DNA]</scope>
    <source>
        <strain evidence="4 5">ATCC 30894</strain>
    </source>
</reference>
<feature type="region of interest" description="Disordered" evidence="1">
    <location>
        <begin position="1"/>
        <end position="80"/>
    </location>
</feature>
<keyword evidence="5" id="KW-1185">Reference proteome</keyword>
<evidence type="ECO:0000313" key="4">
    <source>
        <dbReference type="EMBL" id="KAF0971695.1"/>
    </source>
</evidence>
<dbReference type="PROSITE" id="PS50105">
    <property type="entry name" value="SAM_DOMAIN"/>
    <property type="match status" value="1"/>
</dbReference>
<dbReference type="InterPro" id="IPR036305">
    <property type="entry name" value="RGS_sf"/>
</dbReference>
<dbReference type="InterPro" id="IPR044926">
    <property type="entry name" value="RGS_subdomain_2"/>
</dbReference>
<protein>
    <recommendedName>
        <fullName evidence="6">SAM domain-containing protein</fullName>
    </recommendedName>
</protein>
<feature type="domain" description="SAM" evidence="2">
    <location>
        <begin position="423"/>
        <end position="476"/>
    </location>
</feature>
<dbReference type="EMBL" id="VFQX01000074">
    <property type="protein sequence ID" value="KAF0971695.1"/>
    <property type="molecule type" value="Genomic_DNA"/>
</dbReference>
<dbReference type="RefSeq" id="XP_044556411.1">
    <property type="nucleotide sequence ID" value="XM_044713928.1"/>
</dbReference>
<dbReference type="VEuPathDB" id="AmoebaDB:NF0104300"/>
<gene>
    <name evidence="4" type="ORF">FDP41_009918</name>
</gene>
<dbReference type="OMA" id="MEMTREY"/>
<dbReference type="AlphaFoldDB" id="A0A6A5BC41"/>
<evidence type="ECO:0008006" key="6">
    <source>
        <dbReference type="Google" id="ProtNLM"/>
    </source>
</evidence>
<dbReference type="PROSITE" id="PS50132">
    <property type="entry name" value="RGS"/>
    <property type="match status" value="1"/>
</dbReference>
<evidence type="ECO:0000259" key="3">
    <source>
        <dbReference type="PROSITE" id="PS50132"/>
    </source>
</evidence>
<dbReference type="Gene3D" id="1.10.167.10">
    <property type="entry name" value="Regulator of G-protein Signalling 4, domain 2"/>
    <property type="match status" value="1"/>
</dbReference>
<dbReference type="GeneID" id="68117133"/>
<dbReference type="VEuPathDB" id="AmoebaDB:NfTy_081140"/>
<feature type="region of interest" description="Disordered" evidence="1">
    <location>
        <begin position="147"/>
        <end position="177"/>
    </location>
</feature>
<dbReference type="SUPFAM" id="SSF48097">
    <property type="entry name" value="Regulator of G-protein signaling, RGS"/>
    <property type="match status" value="1"/>
</dbReference>
<sequence>MVSKRSKSSKSRTTHSNQNIRNGSLSCLEDNSLPSSSTSSSSFNRASIKTPTTTKTATTRTGKTSSSLTKSRNKNSLSNSISGILFSSTDTNRSSSSSPFSSSKARSLNSSSTFTKYLHPISTSNVILLNQNNSNCSNVKVSDSYIPSSKRVSTKKGEELKDEEETSSSSSSSSHVRETIKTYNRIDTLIERQDEGLKILRSYLKQRQNEEYLLYMEMTREYKKKRELKKNEDSDLLLKEFEKVYQEFLNFESVTCMNVPASVREQFVNVWNEKEIFYDSLEGQPLSHSPSTTKTWTEETSKRSNSEESENLGGSSPSHRTSPLLSSLSSSPPLSSSLSLTTRPISGKFTTISLELAQKMRKCLDDLFISVQIQFKNEIMPHFKKTEDFKTFLLTKLIELSSQPQQASESQTCFSLSPGKVLIQDFLTQNGELSEYCKAFSKKNLITMEQIRNFTSDDFRDKIGIKKIGHLKRMVRLTGEHFITNKQSQTL</sequence>
<comment type="caution">
    <text evidence="4">The sequence shown here is derived from an EMBL/GenBank/DDBJ whole genome shotgun (WGS) entry which is preliminary data.</text>
</comment>
<feature type="region of interest" description="Disordered" evidence="1">
    <location>
        <begin position="282"/>
        <end position="339"/>
    </location>
</feature>
<dbReference type="VEuPathDB" id="AmoebaDB:FDP41_009918"/>
<feature type="compositionally biased region" description="Low complexity" evidence="1">
    <location>
        <begin position="311"/>
        <end position="339"/>
    </location>
</feature>
<dbReference type="Pfam" id="PF00615">
    <property type="entry name" value="RGS"/>
    <property type="match status" value="1"/>
</dbReference>
<proteinExistence type="predicted"/>
<dbReference type="InterPro" id="IPR001660">
    <property type="entry name" value="SAM"/>
</dbReference>
<evidence type="ECO:0000313" key="5">
    <source>
        <dbReference type="Proteomes" id="UP000444721"/>
    </source>
</evidence>
<dbReference type="Proteomes" id="UP000444721">
    <property type="component" value="Unassembled WGS sequence"/>
</dbReference>
<feature type="compositionally biased region" description="Basic and acidic residues" evidence="1">
    <location>
        <begin position="296"/>
        <end position="306"/>
    </location>
</feature>
<evidence type="ECO:0000259" key="2">
    <source>
        <dbReference type="PROSITE" id="PS50105"/>
    </source>
</evidence>
<organism evidence="4 5">
    <name type="scientific">Naegleria fowleri</name>
    <name type="common">Brain eating amoeba</name>
    <dbReference type="NCBI Taxonomy" id="5763"/>
    <lineage>
        <taxon>Eukaryota</taxon>
        <taxon>Discoba</taxon>
        <taxon>Heterolobosea</taxon>
        <taxon>Tetramitia</taxon>
        <taxon>Eutetramitia</taxon>
        <taxon>Vahlkampfiidae</taxon>
        <taxon>Naegleria</taxon>
    </lineage>
</organism>
<dbReference type="OrthoDB" id="5314041at2759"/>
<feature type="domain" description="RGS" evidence="3">
    <location>
        <begin position="190"/>
        <end position="277"/>
    </location>
</feature>
<dbReference type="InterPro" id="IPR016137">
    <property type="entry name" value="RGS"/>
</dbReference>
<feature type="compositionally biased region" description="Polar residues" evidence="1">
    <location>
        <begin position="68"/>
        <end position="80"/>
    </location>
</feature>
<dbReference type="SUPFAM" id="SSF47769">
    <property type="entry name" value="SAM/Pointed domain"/>
    <property type="match status" value="1"/>
</dbReference>
<name>A0A6A5BC41_NAEFO</name>
<feature type="compositionally biased region" description="Low complexity" evidence="1">
    <location>
        <begin position="32"/>
        <end position="67"/>
    </location>
</feature>
<dbReference type="InterPro" id="IPR013761">
    <property type="entry name" value="SAM/pointed_sf"/>
</dbReference>
<dbReference type="Gene3D" id="1.10.150.50">
    <property type="entry name" value="Transcription Factor, Ets-1"/>
    <property type="match status" value="1"/>
</dbReference>